<dbReference type="InterPro" id="IPR055170">
    <property type="entry name" value="GFO_IDH_MocA-like_dom"/>
</dbReference>
<name>A0A316U268_9BACT</name>
<reference evidence="5 6" key="1">
    <citation type="submission" date="2018-05" db="EMBL/GenBank/DDBJ databases">
        <title>Rhodohalobacter halophilus gen. nov., sp. nov., a moderately halophilic member of the family Balneolaceae.</title>
        <authorList>
            <person name="Liu Z.-W."/>
        </authorList>
    </citation>
    <scope>NUCLEOTIDE SEQUENCE [LARGE SCALE GENOMIC DNA]</scope>
    <source>
        <strain evidence="5 6">8A47</strain>
    </source>
</reference>
<gene>
    <name evidence="5" type="ORF">DDZ15_05350</name>
</gene>
<dbReference type="GO" id="GO:0000166">
    <property type="term" value="F:nucleotide binding"/>
    <property type="evidence" value="ECO:0007669"/>
    <property type="project" value="InterPro"/>
</dbReference>
<dbReference type="EMBL" id="QGGB01000004">
    <property type="protein sequence ID" value="PWN07226.1"/>
    <property type="molecule type" value="Genomic_DNA"/>
</dbReference>
<proteinExistence type="inferred from homology"/>
<evidence type="ECO:0000256" key="1">
    <source>
        <dbReference type="ARBA" id="ARBA00010928"/>
    </source>
</evidence>
<dbReference type="GO" id="GO:0016491">
    <property type="term" value="F:oxidoreductase activity"/>
    <property type="evidence" value="ECO:0007669"/>
    <property type="project" value="UniProtKB-KW"/>
</dbReference>
<protein>
    <submittedName>
        <fullName evidence="5">Oxidoreductase</fullName>
    </submittedName>
</protein>
<dbReference type="Pfam" id="PF01408">
    <property type="entry name" value="GFO_IDH_MocA"/>
    <property type="match status" value="1"/>
</dbReference>
<organism evidence="5 6">
    <name type="scientific">Rhodohalobacter mucosus</name>
    <dbReference type="NCBI Taxonomy" id="2079485"/>
    <lineage>
        <taxon>Bacteria</taxon>
        <taxon>Pseudomonadati</taxon>
        <taxon>Balneolota</taxon>
        <taxon>Balneolia</taxon>
        <taxon>Balneolales</taxon>
        <taxon>Balneolaceae</taxon>
        <taxon>Rhodohalobacter</taxon>
    </lineage>
</organism>
<feature type="domain" description="Gfo/Idh/MocA-like oxidoreductase N-terminal" evidence="3">
    <location>
        <begin position="5"/>
        <end position="123"/>
    </location>
</feature>
<comment type="caution">
    <text evidence="5">The sequence shown here is derived from an EMBL/GenBank/DDBJ whole genome shotgun (WGS) entry which is preliminary data.</text>
</comment>
<dbReference type="InterPro" id="IPR000683">
    <property type="entry name" value="Gfo/Idh/MocA-like_OxRdtase_N"/>
</dbReference>
<comment type="similarity">
    <text evidence="1">Belongs to the Gfo/Idh/MocA family.</text>
</comment>
<dbReference type="PANTHER" id="PTHR22604:SF105">
    <property type="entry name" value="TRANS-1,2-DIHYDROBENZENE-1,2-DIOL DEHYDROGENASE"/>
    <property type="match status" value="1"/>
</dbReference>
<dbReference type="Pfam" id="PF22725">
    <property type="entry name" value="GFO_IDH_MocA_C3"/>
    <property type="match status" value="1"/>
</dbReference>
<evidence type="ECO:0000256" key="2">
    <source>
        <dbReference type="ARBA" id="ARBA00023002"/>
    </source>
</evidence>
<dbReference type="PANTHER" id="PTHR22604">
    <property type="entry name" value="OXIDOREDUCTASES"/>
    <property type="match status" value="1"/>
</dbReference>
<feature type="domain" description="GFO/IDH/MocA-like oxidoreductase" evidence="4">
    <location>
        <begin position="134"/>
        <end position="247"/>
    </location>
</feature>
<accession>A0A316U268</accession>
<dbReference type="Gene3D" id="3.30.360.10">
    <property type="entry name" value="Dihydrodipicolinate Reductase, domain 2"/>
    <property type="match status" value="1"/>
</dbReference>
<evidence type="ECO:0000259" key="4">
    <source>
        <dbReference type="Pfam" id="PF22725"/>
    </source>
</evidence>
<keyword evidence="2" id="KW-0560">Oxidoreductase</keyword>
<evidence type="ECO:0000313" key="5">
    <source>
        <dbReference type="EMBL" id="PWN07226.1"/>
    </source>
</evidence>
<dbReference type="RefSeq" id="WP_109645884.1">
    <property type="nucleotide sequence ID" value="NZ_QGGB01000004.1"/>
</dbReference>
<dbReference type="SUPFAM" id="SSF51735">
    <property type="entry name" value="NAD(P)-binding Rossmann-fold domains"/>
    <property type="match status" value="1"/>
</dbReference>
<dbReference type="OrthoDB" id="9815825at2"/>
<evidence type="ECO:0000313" key="6">
    <source>
        <dbReference type="Proteomes" id="UP000245533"/>
    </source>
</evidence>
<keyword evidence="6" id="KW-1185">Reference proteome</keyword>
<sequence length="325" mass="36336">MDKIIKWGILGPGNIATLFADDLQLSDRAILQGVASRNLDKARDFSSTYQSHTYYGSYEELADDPDIDVIYIATPHPFHCEQTLMCLQKGKSVLCEKPMGMNATEMKSMFAEARARNLFLMEGMWTRFIPATKKLLQLLNEDAIGELLFMRADFGFKSDAGPESRLFKKSLGGGSLLDIGIYPVYLSLLAFGLPHEIKAMARMTKSGVDSYCSMLFGYADGAKAVLESTFEAETPTEATLFGSRGSIKLQSRFHHSENITITLNGEEQNLKLPYRGNGYFHEIEEVNDCLLNKKTESSNYPLQTSLDLITVLDHVRDEISLSYNS</sequence>
<evidence type="ECO:0000259" key="3">
    <source>
        <dbReference type="Pfam" id="PF01408"/>
    </source>
</evidence>
<dbReference type="Gene3D" id="3.40.50.720">
    <property type="entry name" value="NAD(P)-binding Rossmann-like Domain"/>
    <property type="match status" value="1"/>
</dbReference>
<dbReference type="InterPro" id="IPR050984">
    <property type="entry name" value="Gfo/Idh/MocA_domain"/>
</dbReference>
<dbReference type="InterPro" id="IPR036291">
    <property type="entry name" value="NAD(P)-bd_dom_sf"/>
</dbReference>
<dbReference type="SUPFAM" id="SSF55347">
    <property type="entry name" value="Glyceraldehyde-3-phosphate dehydrogenase-like, C-terminal domain"/>
    <property type="match status" value="1"/>
</dbReference>
<dbReference type="AlphaFoldDB" id="A0A316U268"/>
<dbReference type="Proteomes" id="UP000245533">
    <property type="component" value="Unassembled WGS sequence"/>
</dbReference>